<evidence type="ECO:0000313" key="3">
    <source>
        <dbReference type="Proteomes" id="UP000654257"/>
    </source>
</evidence>
<dbReference type="Pfam" id="PF01557">
    <property type="entry name" value="FAA_hydrolase"/>
    <property type="match status" value="1"/>
</dbReference>
<reference evidence="2" key="2">
    <citation type="submission" date="2020-09" db="EMBL/GenBank/DDBJ databases">
        <authorList>
            <person name="Sun Q."/>
            <person name="Sedlacek I."/>
        </authorList>
    </citation>
    <scope>NUCLEOTIDE SEQUENCE</scope>
    <source>
        <strain evidence="2">CCM 7905</strain>
    </source>
</reference>
<dbReference type="InterPro" id="IPR036663">
    <property type="entry name" value="Fumarylacetoacetase_C_sf"/>
</dbReference>
<dbReference type="GO" id="GO:0003824">
    <property type="term" value="F:catalytic activity"/>
    <property type="evidence" value="ECO:0007669"/>
    <property type="project" value="InterPro"/>
</dbReference>
<protein>
    <recommendedName>
        <fullName evidence="1">Fumarylacetoacetase-like C-terminal domain-containing protein</fullName>
    </recommendedName>
</protein>
<dbReference type="PANTHER" id="PTHR43211:SF1">
    <property type="entry name" value="BLL6422 PROTEIN"/>
    <property type="match status" value="1"/>
</dbReference>
<dbReference type="PANTHER" id="PTHR43211">
    <property type="entry name" value="FUMARYLACETOACETATE HYDROLASE"/>
    <property type="match status" value="1"/>
</dbReference>
<feature type="domain" description="Fumarylacetoacetase-like C-terminal" evidence="1">
    <location>
        <begin position="102"/>
        <end position="315"/>
    </location>
</feature>
<dbReference type="Proteomes" id="UP000654257">
    <property type="component" value="Unassembled WGS sequence"/>
</dbReference>
<proteinExistence type="predicted"/>
<keyword evidence="3" id="KW-1185">Reference proteome</keyword>
<dbReference type="Gene3D" id="3.90.850.10">
    <property type="entry name" value="Fumarylacetoacetase-like, C-terminal domain"/>
    <property type="match status" value="1"/>
</dbReference>
<gene>
    <name evidence="2" type="ORF">GCM10007304_45820</name>
</gene>
<organism evidence="2 3">
    <name type="scientific">Rhodococcoides trifolii</name>
    <dbReference type="NCBI Taxonomy" id="908250"/>
    <lineage>
        <taxon>Bacteria</taxon>
        <taxon>Bacillati</taxon>
        <taxon>Actinomycetota</taxon>
        <taxon>Actinomycetes</taxon>
        <taxon>Mycobacteriales</taxon>
        <taxon>Nocardiaceae</taxon>
        <taxon>Rhodococcoides</taxon>
    </lineage>
</organism>
<comment type="caution">
    <text evidence="2">The sequence shown here is derived from an EMBL/GenBank/DDBJ whole genome shotgun (WGS) entry which is preliminary data.</text>
</comment>
<dbReference type="SUPFAM" id="SSF56529">
    <property type="entry name" value="FAH"/>
    <property type="match status" value="1"/>
</dbReference>
<accession>A0A917LIG9</accession>
<dbReference type="EMBL" id="BMCU01000006">
    <property type="protein sequence ID" value="GGG26875.1"/>
    <property type="molecule type" value="Genomic_DNA"/>
</dbReference>
<dbReference type="AlphaFoldDB" id="A0A917LIG9"/>
<sequence>MKLGRTAVPTPDGEQLRLVSVDTAAGRVVDLARAYALTLARRGAEPDRATAISRTVFPSSMSAAIGSGDLFLDAAHQALEAGDDASQSIDEVSWRAAVDSPVIRDGLTFETHIQNFHRVVAKTQPARSLYERPGYFKGTTAKSYGHDQVLPYPDYTDALDWELEIGYVVGRSGSDLTPDNSLDHLFGITIFNDLSARDVQGAEMAIGMGPQKCKDFGYVIGPWITTMDEIASIEGLVGQVRVNGDVVSDTKVENFVYTPAELLAYVSIADRLQPGDIIGSGTMGFGAGVEIGRFLQPGDVLELELEGVGTLRTPVSTEREKAPWWPTPRPYPHEEWSL</sequence>
<dbReference type="InterPro" id="IPR011234">
    <property type="entry name" value="Fumarylacetoacetase-like_C"/>
</dbReference>
<name>A0A917LIG9_9NOCA</name>
<evidence type="ECO:0000259" key="1">
    <source>
        <dbReference type="Pfam" id="PF01557"/>
    </source>
</evidence>
<reference evidence="2" key="1">
    <citation type="journal article" date="2014" name="Int. J. Syst. Evol. Microbiol.">
        <title>Complete genome sequence of Corynebacterium casei LMG S-19264T (=DSM 44701T), isolated from a smear-ripened cheese.</title>
        <authorList>
            <consortium name="US DOE Joint Genome Institute (JGI-PGF)"/>
            <person name="Walter F."/>
            <person name="Albersmeier A."/>
            <person name="Kalinowski J."/>
            <person name="Ruckert C."/>
        </authorList>
    </citation>
    <scope>NUCLEOTIDE SEQUENCE</scope>
    <source>
        <strain evidence="2">CCM 7905</strain>
    </source>
</reference>
<evidence type="ECO:0000313" key="2">
    <source>
        <dbReference type="EMBL" id="GGG26875.1"/>
    </source>
</evidence>
<dbReference type="RefSeq" id="WP_188547370.1">
    <property type="nucleotide sequence ID" value="NZ_BMCU01000006.1"/>
</dbReference>